<feature type="non-terminal residue" evidence="2">
    <location>
        <position position="81"/>
    </location>
</feature>
<keyword evidence="3" id="KW-1185">Reference proteome</keyword>
<feature type="region of interest" description="Disordered" evidence="1">
    <location>
        <begin position="47"/>
        <end position="81"/>
    </location>
</feature>
<dbReference type="Proteomes" id="UP000838878">
    <property type="component" value="Chromosome 13"/>
</dbReference>
<dbReference type="AlphaFoldDB" id="A0A8J9UE69"/>
<gene>
    <name evidence="2" type="ORF">BINO364_LOCUS5108</name>
</gene>
<reference evidence="2" key="1">
    <citation type="submission" date="2021-12" db="EMBL/GenBank/DDBJ databases">
        <authorList>
            <person name="Martin H S."/>
        </authorList>
    </citation>
    <scope>NUCLEOTIDE SEQUENCE</scope>
</reference>
<name>A0A8J9UE69_9NEOP</name>
<evidence type="ECO:0000256" key="1">
    <source>
        <dbReference type="SAM" id="MobiDB-lite"/>
    </source>
</evidence>
<dbReference type="EMBL" id="OV170233">
    <property type="protein sequence ID" value="CAH0718668.1"/>
    <property type="molecule type" value="Genomic_DNA"/>
</dbReference>
<proteinExistence type="predicted"/>
<evidence type="ECO:0000313" key="2">
    <source>
        <dbReference type="EMBL" id="CAH0718668.1"/>
    </source>
</evidence>
<accession>A0A8J9UE69</accession>
<organism evidence="2 3">
    <name type="scientific">Brenthis ino</name>
    <name type="common">lesser marbled fritillary</name>
    <dbReference type="NCBI Taxonomy" id="405034"/>
    <lineage>
        <taxon>Eukaryota</taxon>
        <taxon>Metazoa</taxon>
        <taxon>Ecdysozoa</taxon>
        <taxon>Arthropoda</taxon>
        <taxon>Hexapoda</taxon>
        <taxon>Insecta</taxon>
        <taxon>Pterygota</taxon>
        <taxon>Neoptera</taxon>
        <taxon>Endopterygota</taxon>
        <taxon>Lepidoptera</taxon>
        <taxon>Glossata</taxon>
        <taxon>Ditrysia</taxon>
        <taxon>Papilionoidea</taxon>
        <taxon>Nymphalidae</taxon>
        <taxon>Heliconiinae</taxon>
        <taxon>Argynnini</taxon>
        <taxon>Brenthis</taxon>
    </lineage>
</organism>
<sequence length="81" mass="9294">METSKIASHVRCEGHCPALRVALSTAPRPLTPHPSSWLSATSRLHFRENSSRHTNRARRGDISMRRRSSQHLYEIRQGSFK</sequence>
<evidence type="ECO:0000313" key="3">
    <source>
        <dbReference type="Proteomes" id="UP000838878"/>
    </source>
</evidence>
<protein>
    <submittedName>
        <fullName evidence="2">Uncharacterized protein</fullName>
    </submittedName>
</protein>